<name>A0A942USZ6_9FIRM</name>
<proteinExistence type="predicted"/>
<dbReference type="Proteomes" id="UP000724672">
    <property type="component" value="Unassembled WGS sequence"/>
</dbReference>
<sequence length="339" mass="37514">MKLKKIISLLVLITLIITMTGCGKLQAMKEMVTGSEDEIVEMTDESTETVEVTLEEEGRETVLYYKSRENLLVPIKRNIPWETGIAKKTLGYLTKSEENESDMGSIGLEPIIPVGSQVLGMSIDESTGLCKVNFSEEILNSEDKVDEVSFINGVVYTLTEFPTISEVQFIVDGEILETLTYGTDVSTPIKRRDINLVDNNVGDSKVVVYYKGTTNGEYEYYVPVTETVATPSPNMYTALEELFNGPPESSGLYTDIPMGVALQGVEVKDGVAFIDLSEDTKEKIVDQSAFDSMVKNIALTLDQFSEIERVEILINGKTLEEAKMNVLPAEAIPTFANEY</sequence>
<feature type="domain" description="GerMN" evidence="1">
    <location>
        <begin position="86"/>
        <end position="180"/>
    </location>
</feature>
<dbReference type="AlphaFoldDB" id="A0A942USZ6"/>
<dbReference type="RefSeq" id="WP_203365946.1">
    <property type="nucleotide sequence ID" value="NZ_WSFT01000027.1"/>
</dbReference>
<accession>A0A942USZ6</accession>
<reference evidence="2" key="1">
    <citation type="submission" date="2019-12" db="EMBL/GenBank/DDBJ databases">
        <title>Clostridiaceae gen. nov. sp. nov., isolated from sediment in Xinjiang, China.</title>
        <authorList>
            <person name="Zhang R."/>
        </authorList>
    </citation>
    <scope>NUCLEOTIDE SEQUENCE</scope>
    <source>
        <strain evidence="2">D2Q-11</strain>
    </source>
</reference>
<dbReference type="InterPro" id="IPR019606">
    <property type="entry name" value="GerMN"/>
</dbReference>
<evidence type="ECO:0000259" key="1">
    <source>
        <dbReference type="SMART" id="SM00909"/>
    </source>
</evidence>
<evidence type="ECO:0000313" key="2">
    <source>
        <dbReference type="EMBL" id="MBS4538018.1"/>
    </source>
</evidence>
<protein>
    <submittedName>
        <fullName evidence="2">GerMN domain-containing protein</fullName>
    </submittedName>
</protein>
<dbReference type="EMBL" id="WSFT01000027">
    <property type="protein sequence ID" value="MBS4538018.1"/>
    <property type="molecule type" value="Genomic_DNA"/>
</dbReference>
<keyword evidence="3" id="KW-1185">Reference proteome</keyword>
<dbReference type="Pfam" id="PF10646">
    <property type="entry name" value="Germane"/>
    <property type="match status" value="2"/>
</dbReference>
<feature type="domain" description="GerMN" evidence="1">
    <location>
        <begin position="235"/>
        <end position="323"/>
    </location>
</feature>
<evidence type="ECO:0000313" key="3">
    <source>
        <dbReference type="Proteomes" id="UP000724672"/>
    </source>
</evidence>
<comment type="caution">
    <text evidence="2">The sequence shown here is derived from an EMBL/GenBank/DDBJ whole genome shotgun (WGS) entry which is preliminary data.</text>
</comment>
<gene>
    <name evidence="2" type="ORF">GOQ27_06065</name>
</gene>
<dbReference type="SMART" id="SM00909">
    <property type="entry name" value="Germane"/>
    <property type="match status" value="2"/>
</dbReference>
<dbReference type="PROSITE" id="PS51257">
    <property type="entry name" value="PROKAR_LIPOPROTEIN"/>
    <property type="match status" value="1"/>
</dbReference>
<organism evidence="2 3">
    <name type="scientific">Anaeromonas frigoriresistens</name>
    <dbReference type="NCBI Taxonomy" id="2683708"/>
    <lineage>
        <taxon>Bacteria</taxon>
        <taxon>Bacillati</taxon>
        <taxon>Bacillota</taxon>
        <taxon>Tissierellia</taxon>
        <taxon>Tissierellales</taxon>
        <taxon>Thermohalobacteraceae</taxon>
        <taxon>Anaeromonas</taxon>
    </lineage>
</organism>